<comment type="caution">
    <text evidence="6">The sequence shown here is derived from an EMBL/GenBank/DDBJ whole genome shotgun (WGS) entry which is preliminary data.</text>
</comment>
<dbReference type="InterPro" id="IPR036116">
    <property type="entry name" value="FN3_sf"/>
</dbReference>
<keyword evidence="3" id="KW-0472">Membrane</keyword>
<dbReference type="AlphaFoldDB" id="A0A8K0KAI1"/>
<dbReference type="InterPro" id="IPR036179">
    <property type="entry name" value="Ig-like_dom_sf"/>
</dbReference>
<dbReference type="Pfam" id="PF07679">
    <property type="entry name" value="I-set"/>
    <property type="match status" value="1"/>
</dbReference>
<feature type="domain" description="Ig-like" evidence="4">
    <location>
        <begin position="77"/>
        <end position="181"/>
    </location>
</feature>
<evidence type="ECO:0000256" key="1">
    <source>
        <dbReference type="ARBA" id="ARBA00022737"/>
    </source>
</evidence>
<sequence length="490" mass="54113">MDCHFRANPPLTYLKWEKDGFLFDPYNVQGVFLMHNGSLYFNKVDSSHGGMYTCIPYNDLGTEGPSLPMRVLITRPPIFTIKPNNLYVRKAGETLIMPCDARHDVDETAITADGEMGAQPPPSGKPTISWSRKDGALIPHARSSISGGNLTIVNLQKEDRGFYQCVATNEASTITAEAELMIENVAPRAPYNLTANSTLTTISLRWVPGYRKPKQEYSVWYRREDSSEWKTLKILSMNARETVVPNLNPGTTYEMMVLSQDVHGDGMFRVSPTSTSAAKRIPNDLSGPFGFSEVMGPPRNVSVIVADDGYLVSWEPPAPNTIDVQETPAQLIYTLRWAQGSQEHVIGKIETPDTSYLVQGLEEDQTYHFQVVAIGPGDALSASSRFVLHVPPYRRMRAILVGVLVGISFLVLAAIGSYVGRKAFLRHQKNSDRKIYNMLVGRQGHGGHTIGIPRDAETTWGAAFGLAIAMDTCENDDFTPSYCEGNSDLA</sequence>
<dbReference type="PANTHER" id="PTHR44170">
    <property type="entry name" value="PROTEIN SIDEKICK"/>
    <property type="match status" value="1"/>
</dbReference>
<dbReference type="SMART" id="SM00408">
    <property type="entry name" value="IGc2"/>
    <property type="match status" value="1"/>
</dbReference>
<evidence type="ECO:0000313" key="6">
    <source>
        <dbReference type="EMBL" id="KAG8231407.1"/>
    </source>
</evidence>
<reference evidence="6" key="2">
    <citation type="submission" date="2017-10" db="EMBL/GenBank/DDBJ databases">
        <title>Ladona fulva Genome sequencing and assembly.</title>
        <authorList>
            <person name="Murali S."/>
            <person name="Richards S."/>
            <person name="Bandaranaike D."/>
            <person name="Bellair M."/>
            <person name="Blankenburg K."/>
            <person name="Chao H."/>
            <person name="Dinh H."/>
            <person name="Doddapaneni H."/>
            <person name="Dugan-Rocha S."/>
            <person name="Elkadiri S."/>
            <person name="Gnanaolivu R."/>
            <person name="Hernandez B."/>
            <person name="Skinner E."/>
            <person name="Javaid M."/>
            <person name="Lee S."/>
            <person name="Li M."/>
            <person name="Ming W."/>
            <person name="Munidasa M."/>
            <person name="Muniz J."/>
            <person name="Nguyen L."/>
            <person name="Hughes D."/>
            <person name="Osuji N."/>
            <person name="Pu L.-L."/>
            <person name="Puazo M."/>
            <person name="Qu C."/>
            <person name="Quiroz J."/>
            <person name="Raj R."/>
            <person name="Weissenberger G."/>
            <person name="Xin Y."/>
            <person name="Zou X."/>
            <person name="Han Y."/>
            <person name="Worley K."/>
            <person name="Muzny D."/>
            <person name="Gibbs R."/>
        </authorList>
    </citation>
    <scope>NUCLEOTIDE SEQUENCE</scope>
    <source>
        <strain evidence="6">Sampled in the wild</strain>
    </source>
</reference>
<reference evidence="6" key="1">
    <citation type="submission" date="2013-04" db="EMBL/GenBank/DDBJ databases">
        <authorList>
            <person name="Qu J."/>
            <person name="Murali S.C."/>
            <person name="Bandaranaike D."/>
            <person name="Bellair M."/>
            <person name="Blankenburg K."/>
            <person name="Chao H."/>
            <person name="Dinh H."/>
            <person name="Doddapaneni H."/>
            <person name="Downs B."/>
            <person name="Dugan-Rocha S."/>
            <person name="Elkadiri S."/>
            <person name="Gnanaolivu R.D."/>
            <person name="Hernandez B."/>
            <person name="Javaid M."/>
            <person name="Jayaseelan J.C."/>
            <person name="Lee S."/>
            <person name="Li M."/>
            <person name="Ming W."/>
            <person name="Munidasa M."/>
            <person name="Muniz J."/>
            <person name="Nguyen L."/>
            <person name="Ongeri F."/>
            <person name="Osuji N."/>
            <person name="Pu L.-L."/>
            <person name="Puazo M."/>
            <person name="Qu C."/>
            <person name="Quiroz J."/>
            <person name="Raj R."/>
            <person name="Weissenberger G."/>
            <person name="Xin Y."/>
            <person name="Zou X."/>
            <person name="Han Y."/>
            <person name="Richards S."/>
            <person name="Worley K."/>
            <person name="Muzny D."/>
            <person name="Gibbs R."/>
        </authorList>
    </citation>
    <scope>NUCLEOTIDE SEQUENCE</scope>
    <source>
        <strain evidence="6">Sampled in the wild</strain>
    </source>
</reference>
<name>A0A8K0KAI1_LADFU</name>
<feature type="domain" description="Fibronectin type-III" evidence="5">
    <location>
        <begin position="297"/>
        <end position="393"/>
    </location>
</feature>
<dbReference type="InterPro" id="IPR003599">
    <property type="entry name" value="Ig_sub"/>
</dbReference>
<dbReference type="Pfam" id="PF00041">
    <property type="entry name" value="fn3"/>
    <property type="match status" value="2"/>
</dbReference>
<dbReference type="InterPro" id="IPR003598">
    <property type="entry name" value="Ig_sub2"/>
</dbReference>
<keyword evidence="2" id="KW-1015">Disulfide bond</keyword>
<evidence type="ECO:0000259" key="5">
    <source>
        <dbReference type="PROSITE" id="PS50853"/>
    </source>
</evidence>
<evidence type="ECO:0000256" key="2">
    <source>
        <dbReference type="ARBA" id="ARBA00023157"/>
    </source>
</evidence>
<feature type="transmembrane region" description="Helical" evidence="3">
    <location>
        <begin position="398"/>
        <end position="419"/>
    </location>
</feature>
<dbReference type="InterPro" id="IPR007110">
    <property type="entry name" value="Ig-like_dom"/>
</dbReference>
<feature type="domain" description="Fibronectin type-III" evidence="5">
    <location>
        <begin position="186"/>
        <end position="284"/>
    </location>
</feature>
<dbReference type="PROSITE" id="PS50853">
    <property type="entry name" value="FN3"/>
    <property type="match status" value="2"/>
</dbReference>
<keyword evidence="3" id="KW-0812">Transmembrane</keyword>
<dbReference type="GO" id="GO:0098609">
    <property type="term" value="P:cell-cell adhesion"/>
    <property type="evidence" value="ECO:0007669"/>
    <property type="project" value="TreeGrafter"/>
</dbReference>
<accession>A0A8K0KAI1</accession>
<dbReference type="SUPFAM" id="SSF48726">
    <property type="entry name" value="Immunoglobulin"/>
    <property type="match status" value="2"/>
</dbReference>
<proteinExistence type="predicted"/>
<evidence type="ECO:0000256" key="3">
    <source>
        <dbReference type="SAM" id="Phobius"/>
    </source>
</evidence>
<protein>
    <submittedName>
        <fullName evidence="6">Uncharacterized protein</fullName>
    </submittedName>
</protein>
<dbReference type="CDD" id="cd00096">
    <property type="entry name" value="Ig"/>
    <property type="match status" value="1"/>
</dbReference>
<dbReference type="OrthoDB" id="6234674at2759"/>
<dbReference type="GO" id="GO:0016020">
    <property type="term" value="C:membrane"/>
    <property type="evidence" value="ECO:0007669"/>
    <property type="project" value="UniProtKB-SubCell"/>
</dbReference>
<dbReference type="InterPro" id="IPR013098">
    <property type="entry name" value="Ig_I-set"/>
</dbReference>
<dbReference type="Gene3D" id="2.60.40.10">
    <property type="entry name" value="Immunoglobulins"/>
    <property type="match status" value="4"/>
</dbReference>
<evidence type="ECO:0000313" key="7">
    <source>
        <dbReference type="Proteomes" id="UP000792457"/>
    </source>
</evidence>
<dbReference type="Proteomes" id="UP000792457">
    <property type="component" value="Unassembled WGS sequence"/>
</dbReference>
<dbReference type="EMBL" id="KZ308555">
    <property type="protein sequence ID" value="KAG8231407.1"/>
    <property type="molecule type" value="Genomic_DNA"/>
</dbReference>
<dbReference type="InterPro" id="IPR003961">
    <property type="entry name" value="FN3_dom"/>
</dbReference>
<dbReference type="InterPro" id="IPR013783">
    <property type="entry name" value="Ig-like_fold"/>
</dbReference>
<dbReference type="SMART" id="SM00060">
    <property type="entry name" value="FN3"/>
    <property type="match status" value="2"/>
</dbReference>
<feature type="domain" description="Ig-like" evidence="4">
    <location>
        <begin position="1"/>
        <end position="72"/>
    </location>
</feature>
<dbReference type="SUPFAM" id="SSF49265">
    <property type="entry name" value="Fibronectin type III"/>
    <property type="match status" value="1"/>
</dbReference>
<dbReference type="PANTHER" id="PTHR44170:SF6">
    <property type="entry name" value="CONTACTIN"/>
    <property type="match status" value="1"/>
</dbReference>
<dbReference type="CDD" id="cd00063">
    <property type="entry name" value="FN3"/>
    <property type="match status" value="2"/>
</dbReference>
<dbReference type="PROSITE" id="PS50835">
    <property type="entry name" value="IG_LIKE"/>
    <property type="match status" value="2"/>
</dbReference>
<organism evidence="6 7">
    <name type="scientific">Ladona fulva</name>
    <name type="common">Scarce chaser dragonfly</name>
    <name type="synonym">Libellula fulva</name>
    <dbReference type="NCBI Taxonomy" id="123851"/>
    <lineage>
        <taxon>Eukaryota</taxon>
        <taxon>Metazoa</taxon>
        <taxon>Ecdysozoa</taxon>
        <taxon>Arthropoda</taxon>
        <taxon>Hexapoda</taxon>
        <taxon>Insecta</taxon>
        <taxon>Pterygota</taxon>
        <taxon>Palaeoptera</taxon>
        <taxon>Odonata</taxon>
        <taxon>Epiprocta</taxon>
        <taxon>Anisoptera</taxon>
        <taxon>Libelluloidea</taxon>
        <taxon>Libellulidae</taxon>
        <taxon>Ladona</taxon>
    </lineage>
</organism>
<keyword evidence="1" id="KW-0677">Repeat</keyword>
<keyword evidence="7" id="KW-1185">Reference proteome</keyword>
<evidence type="ECO:0000259" key="4">
    <source>
        <dbReference type="PROSITE" id="PS50835"/>
    </source>
</evidence>
<keyword evidence="3" id="KW-1133">Transmembrane helix</keyword>
<dbReference type="SMART" id="SM00409">
    <property type="entry name" value="IG"/>
    <property type="match status" value="1"/>
</dbReference>
<gene>
    <name evidence="6" type="ORF">J437_LFUL012417</name>
</gene>